<comment type="caution">
    <text evidence="1">The sequence shown here is derived from an EMBL/GenBank/DDBJ whole genome shotgun (WGS) entry which is preliminary data.</text>
</comment>
<feature type="non-terminal residue" evidence="1">
    <location>
        <position position="1"/>
    </location>
</feature>
<proteinExistence type="predicted"/>
<name>X1MDL0_9ZZZZ</name>
<gene>
    <name evidence="1" type="ORF">S06H3_24934</name>
</gene>
<sequence length="33" mass="3602">GKVQYGEEKSIGQELKSLPISSAQLVQNSELQL</sequence>
<organism evidence="1">
    <name type="scientific">marine sediment metagenome</name>
    <dbReference type="NCBI Taxonomy" id="412755"/>
    <lineage>
        <taxon>unclassified sequences</taxon>
        <taxon>metagenomes</taxon>
        <taxon>ecological metagenomes</taxon>
    </lineage>
</organism>
<protein>
    <submittedName>
        <fullName evidence="1">Uncharacterized protein</fullName>
    </submittedName>
</protein>
<dbReference type="AlphaFoldDB" id="X1MDL0"/>
<reference evidence="1" key="1">
    <citation type="journal article" date="2014" name="Front. Microbiol.">
        <title>High frequency of phylogenetically diverse reductive dehalogenase-homologous genes in deep subseafloor sedimentary metagenomes.</title>
        <authorList>
            <person name="Kawai M."/>
            <person name="Futagami T."/>
            <person name="Toyoda A."/>
            <person name="Takaki Y."/>
            <person name="Nishi S."/>
            <person name="Hori S."/>
            <person name="Arai W."/>
            <person name="Tsubouchi T."/>
            <person name="Morono Y."/>
            <person name="Uchiyama I."/>
            <person name="Ito T."/>
            <person name="Fujiyama A."/>
            <person name="Inagaki F."/>
            <person name="Takami H."/>
        </authorList>
    </citation>
    <scope>NUCLEOTIDE SEQUENCE</scope>
    <source>
        <strain evidence="1">Expedition CK06-06</strain>
    </source>
</reference>
<evidence type="ECO:0000313" key="1">
    <source>
        <dbReference type="EMBL" id="GAI29363.1"/>
    </source>
</evidence>
<accession>X1MDL0</accession>
<dbReference type="EMBL" id="BARV01014106">
    <property type="protein sequence ID" value="GAI29363.1"/>
    <property type="molecule type" value="Genomic_DNA"/>
</dbReference>